<dbReference type="InterPro" id="IPR028161">
    <property type="entry name" value="Met8-like"/>
</dbReference>
<dbReference type="GO" id="GO:0019354">
    <property type="term" value="P:siroheme biosynthetic process"/>
    <property type="evidence" value="ECO:0007669"/>
    <property type="project" value="UniProtKB-UniPathway"/>
</dbReference>
<evidence type="ECO:0000256" key="4">
    <source>
        <dbReference type="ARBA" id="ARBA00023027"/>
    </source>
</evidence>
<evidence type="ECO:0000256" key="6">
    <source>
        <dbReference type="ARBA" id="ARBA00047561"/>
    </source>
</evidence>
<dbReference type="GO" id="GO:0043115">
    <property type="term" value="F:precorrin-2 dehydrogenase activity"/>
    <property type="evidence" value="ECO:0007669"/>
    <property type="project" value="UniProtKB-EC"/>
</dbReference>
<dbReference type="PANTHER" id="PTHR35330:SF1">
    <property type="entry name" value="SIROHEME BIOSYNTHESIS PROTEIN MET8"/>
    <property type="match status" value="1"/>
</dbReference>
<dbReference type="EMBL" id="LSKU01000001">
    <property type="protein sequence ID" value="KXG43026.1"/>
    <property type="molecule type" value="Genomic_DNA"/>
</dbReference>
<keyword evidence="9" id="KW-1185">Reference proteome</keyword>
<dbReference type="STRING" id="1413211.U473_02555"/>
<gene>
    <name evidence="8" type="ORF">U473_02555</name>
</gene>
<evidence type="ECO:0000256" key="2">
    <source>
        <dbReference type="ARBA" id="ARBA00012400"/>
    </source>
</evidence>
<organism evidence="8 9">
    <name type="scientific">Tepidibacillus decaturensis</name>
    <dbReference type="NCBI Taxonomy" id="1413211"/>
    <lineage>
        <taxon>Bacteria</taxon>
        <taxon>Bacillati</taxon>
        <taxon>Bacillota</taxon>
        <taxon>Bacilli</taxon>
        <taxon>Bacillales</taxon>
        <taxon>Bacillaceae</taxon>
        <taxon>Tepidibacillus</taxon>
    </lineage>
</organism>
<reference evidence="8 9" key="1">
    <citation type="submission" date="2016-02" db="EMBL/GenBank/DDBJ databases">
        <title>Draft Genome for Tepidibacillus decaturensis nov. sp. Strain Z9, an Anaerobic, Moderately Thermophilic and Heterotrophic Bacterium from Deep Subsurface of the Illinois Basin, USA.</title>
        <authorList>
            <person name="Dong Y."/>
            <person name="Chang J.Y."/>
            <person name="Sanford R."/>
            <person name="Fouke B.W."/>
        </authorList>
    </citation>
    <scope>NUCLEOTIDE SEQUENCE [LARGE SCALE GENOMIC DNA]</scope>
    <source>
        <strain evidence="8 9">Z9</strain>
    </source>
</reference>
<accession>A0A135L235</accession>
<dbReference type="NCBIfam" id="TIGR01470">
    <property type="entry name" value="cysG_Nterm"/>
    <property type="match status" value="1"/>
</dbReference>
<feature type="domain" description="Siroheme synthase central" evidence="7">
    <location>
        <begin position="120"/>
        <end position="147"/>
    </location>
</feature>
<comment type="catalytic activity">
    <reaction evidence="6">
        <text>precorrin-2 + NAD(+) = sirohydrochlorin + NADH + 2 H(+)</text>
        <dbReference type="Rhea" id="RHEA:15613"/>
        <dbReference type="ChEBI" id="CHEBI:15378"/>
        <dbReference type="ChEBI" id="CHEBI:57540"/>
        <dbReference type="ChEBI" id="CHEBI:57945"/>
        <dbReference type="ChEBI" id="CHEBI:58351"/>
        <dbReference type="ChEBI" id="CHEBI:58827"/>
        <dbReference type="EC" id="1.3.1.76"/>
    </reaction>
</comment>
<dbReference type="InterPro" id="IPR036291">
    <property type="entry name" value="NAD(P)-bd_dom_sf"/>
</dbReference>
<dbReference type="InterPro" id="IPR042518">
    <property type="entry name" value="SirC_C"/>
</dbReference>
<evidence type="ECO:0000256" key="5">
    <source>
        <dbReference type="ARBA" id="ARBA00023244"/>
    </source>
</evidence>
<dbReference type="Pfam" id="PF13241">
    <property type="entry name" value="NAD_binding_7"/>
    <property type="match status" value="1"/>
</dbReference>
<evidence type="ECO:0000256" key="1">
    <source>
        <dbReference type="ARBA" id="ARBA00005010"/>
    </source>
</evidence>
<dbReference type="InterPro" id="IPR006367">
    <property type="entry name" value="Sirohaem_synthase_N"/>
</dbReference>
<dbReference type="Gene3D" id="3.40.50.720">
    <property type="entry name" value="NAD(P)-binding Rossmann-like Domain"/>
    <property type="match status" value="1"/>
</dbReference>
<name>A0A135L235_9BACI</name>
<comment type="caution">
    <text evidence="8">The sequence shown here is derived from an EMBL/GenBank/DDBJ whole genome shotgun (WGS) entry which is preliminary data.</text>
</comment>
<keyword evidence="3" id="KW-0560">Oxidoreductase</keyword>
<dbReference type="Proteomes" id="UP000070352">
    <property type="component" value="Unassembled WGS sequence"/>
</dbReference>
<evidence type="ECO:0000259" key="7">
    <source>
        <dbReference type="Pfam" id="PF14824"/>
    </source>
</evidence>
<dbReference type="SUPFAM" id="SSF51735">
    <property type="entry name" value="NAD(P)-binding Rossmann-fold domains"/>
    <property type="match status" value="1"/>
</dbReference>
<keyword evidence="4" id="KW-0520">NAD</keyword>
<dbReference type="OrthoDB" id="9773765at2"/>
<dbReference type="Pfam" id="PF14824">
    <property type="entry name" value="Sirohm_synth_M"/>
    <property type="match status" value="1"/>
</dbReference>
<dbReference type="GO" id="GO:0004325">
    <property type="term" value="F:ferrochelatase activity"/>
    <property type="evidence" value="ECO:0007669"/>
    <property type="project" value="InterPro"/>
</dbReference>
<evidence type="ECO:0000313" key="9">
    <source>
        <dbReference type="Proteomes" id="UP000070352"/>
    </source>
</evidence>
<dbReference type="InterPro" id="IPR028281">
    <property type="entry name" value="Sirohaem_synthase_central"/>
</dbReference>
<proteinExistence type="predicted"/>
<keyword evidence="5" id="KW-0627">Porphyrin biosynthesis</keyword>
<comment type="pathway">
    <text evidence="1">Porphyrin-containing compound metabolism; siroheme biosynthesis; sirohydrochlorin from precorrin-2: step 1/1.</text>
</comment>
<dbReference type="EC" id="1.3.1.76" evidence="2"/>
<evidence type="ECO:0000256" key="3">
    <source>
        <dbReference type="ARBA" id="ARBA00023002"/>
    </source>
</evidence>
<evidence type="ECO:0000313" key="8">
    <source>
        <dbReference type="EMBL" id="KXG43026.1"/>
    </source>
</evidence>
<sequence>MNRYYAMMVNLTNRPCLVIGGGRVAERKILSLLKANAKVKLISPVITPLLETLVQENRISWEKREYKRQDVKGYSIIVVATDQKELNQQIYQEIDHQYQWVNIVDDPELSTFIVPAMIDRGHLQIAVSTSGASPGLAKKIRQELEKQYGVEYEEYTTFLAEMREWILQQGLTNEERKNLFEYLLEPDFLRRIEKGESKDLLILKIKETIKENINKERELLS</sequence>
<dbReference type="PANTHER" id="PTHR35330">
    <property type="entry name" value="SIROHEME BIOSYNTHESIS PROTEIN MET8"/>
    <property type="match status" value="1"/>
</dbReference>
<dbReference type="UniPathway" id="UPA00262">
    <property type="reaction ID" value="UER00222"/>
</dbReference>
<protein>
    <recommendedName>
        <fullName evidence="2">precorrin-2 dehydrogenase</fullName>
        <ecNumber evidence="2">1.3.1.76</ecNumber>
    </recommendedName>
</protein>
<dbReference type="RefSeq" id="WP_068723028.1">
    <property type="nucleotide sequence ID" value="NZ_LSKU01000001.1"/>
</dbReference>
<dbReference type="AlphaFoldDB" id="A0A135L235"/>
<dbReference type="Gene3D" id="1.10.8.610">
    <property type="entry name" value="SirC, precorrin-2 dehydrogenase, C-terminal helical domain-like"/>
    <property type="match status" value="1"/>
</dbReference>
<dbReference type="SUPFAM" id="SSF75615">
    <property type="entry name" value="Siroheme synthase middle domains-like"/>
    <property type="match status" value="1"/>
</dbReference>